<dbReference type="Proteomes" id="UP001156484">
    <property type="component" value="Chromosome"/>
</dbReference>
<reference evidence="1" key="1">
    <citation type="submission" date="2022-10" db="EMBL/GenBank/DDBJ databases">
        <title>Rhodococcus ferula Z13 complete genome.</title>
        <authorList>
            <person name="Long X."/>
            <person name="Zang M."/>
        </authorList>
    </citation>
    <scope>NUCLEOTIDE SEQUENCE</scope>
    <source>
        <strain evidence="1">Z13</strain>
    </source>
</reference>
<gene>
    <name evidence="1" type="ORF">OED52_00550</name>
</gene>
<sequence length="212" mass="23143">MVTHPGAQRFVPDTRDLDALASAAAGCRGCDLYRDAERTVFGDGGPHARILFVGEQPGNEEDLAGEPFVGPAGHLFDKALDRAGIDRETVYVTNAVKHFRFDRSANGRRRIHRKPTGAQIAACRPWLEAELDAVRPEIVVCLGATAAQSLLGKDFKLTRHRGEVLRLPDELRGSCDPAVVVTVHPSAVLRARSQRDDAFRAFVQDLKRAAAL</sequence>
<dbReference type="EMBL" id="CP107551">
    <property type="protein sequence ID" value="UYP19124.1"/>
    <property type="molecule type" value="Genomic_DNA"/>
</dbReference>
<evidence type="ECO:0000313" key="1">
    <source>
        <dbReference type="EMBL" id="UYP19124.1"/>
    </source>
</evidence>
<organism evidence="1 2">
    <name type="scientific">Rhodococcus sacchari</name>
    <dbReference type="NCBI Taxonomy" id="2962047"/>
    <lineage>
        <taxon>Bacteria</taxon>
        <taxon>Bacillati</taxon>
        <taxon>Actinomycetota</taxon>
        <taxon>Actinomycetes</taxon>
        <taxon>Mycobacteriales</taxon>
        <taxon>Nocardiaceae</taxon>
        <taxon>Rhodococcus</taxon>
    </lineage>
</organism>
<keyword evidence="2" id="KW-1185">Reference proteome</keyword>
<accession>A0ACD4DGC0</accession>
<name>A0ACD4DGC0_9NOCA</name>
<proteinExistence type="predicted"/>
<evidence type="ECO:0000313" key="2">
    <source>
        <dbReference type="Proteomes" id="UP001156484"/>
    </source>
</evidence>
<protein>
    <submittedName>
        <fullName evidence="1">UdgX family uracil-DNA binding protein</fullName>
    </submittedName>
</protein>